<dbReference type="GO" id="GO:0016042">
    <property type="term" value="P:lipid catabolic process"/>
    <property type="evidence" value="ECO:0007669"/>
    <property type="project" value="UniProtKB-KW"/>
</dbReference>
<dbReference type="EMBL" id="CP031165">
    <property type="protein sequence ID" value="AXV08953.1"/>
    <property type="molecule type" value="Genomic_DNA"/>
</dbReference>
<keyword evidence="2" id="KW-0442">Lipid degradation</keyword>
<dbReference type="OrthoDB" id="569821at2"/>
<evidence type="ECO:0000313" key="7">
    <source>
        <dbReference type="Proteomes" id="UP000264006"/>
    </source>
</evidence>
<keyword evidence="7" id="KW-1185">Reference proteome</keyword>
<feature type="transmembrane region" description="Helical" evidence="5">
    <location>
        <begin position="80"/>
        <end position="103"/>
    </location>
</feature>
<dbReference type="Pfam" id="PF03403">
    <property type="entry name" value="PAF-AH_p_II"/>
    <property type="match status" value="1"/>
</dbReference>
<keyword evidence="1 6" id="KW-0378">Hydrolase</keyword>
<dbReference type="KEGG" id="euz:DVS28_a4287"/>
<reference evidence="6 7" key="1">
    <citation type="submission" date="2018-09" db="EMBL/GenBank/DDBJ databases">
        <title>Complete genome sequence of Euzebya sp. DY32-46 isolated from seawater of Pacific Ocean.</title>
        <authorList>
            <person name="Xu L."/>
            <person name="Wu Y.-H."/>
            <person name="Xu X.-W."/>
        </authorList>
    </citation>
    <scope>NUCLEOTIDE SEQUENCE [LARGE SCALE GENOMIC DNA]</scope>
    <source>
        <strain evidence="6 7">DY32-46</strain>
    </source>
</reference>
<evidence type="ECO:0000256" key="2">
    <source>
        <dbReference type="ARBA" id="ARBA00022963"/>
    </source>
</evidence>
<evidence type="ECO:0000256" key="3">
    <source>
        <dbReference type="ARBA" id="ARBA00023098"/>
    </source>
</evidence>
<evidence type="ECO:0000256" key="5">
    <source>
        <dbReference type="SAM" id="Phobius"/>
    </source>
</evidence>
<accession>A0A346Y3A6</accession>
<gene>
    <name evidence="6" type="ORF">DVS28_a4287</name>
</gene>
<dbReference type="AlphaFoldDB" id="A0A346Y3A6"/>
<feature type="compositionally biased region" description="Low complexity" evidence="4">
    <location>
        <begin position="463"/>
        <end position="473"/>
    </location>
</feature>
<evidence type="ECO:0000313" key="6">
    <source>
        <dbReference type="EMBL" id="AXV08953.1"/>
    </source>
</evidence>
<keyword evidence="5" id="KW-0812">Transmembrane</keyword>
<protein>
    <submittedName>
        <fullName evidence="6">Carboxylic ester hydrolase</fullName>
    </submittedName>
</protein>
<dbReference type="RefSeq" id="WP_114593221.1">
    <property type="nucleotide sequence ID" value="NZ_CP031165.1"/>
</dbReference>
<dbReference type="PANTHER" id="PTHR10272">
    <property type="entry name" value="PLATELET-ACTIVATING FACTOR ACETYLHYDROLASE"/>
    <property type="match status" value="1"/>
</dbReference>
<evidence type="ECO:0000256" key="4">
    <source>
        <dbReference type="SAM" id="MobiDB-lite"/>
    </source>
</evidence>
<dbReference type="PANTHER" id="PTHR10272:SF0">
    <property type="entry name" value="PLATELET-ACTIVATING FACTOR ACETYLHYDROLASE"/>
    <property type="match status" value="1"/>
</dbReference>
<keyword evidence="5" id="KW-1133">Transmembrane helix</keyword>
<proteinExistence type="predicted"/>
<name>A0A346Y3A6_9ACTN</name>
<feature type="transmembrane region" description="Helical" evidence="5">
    <location>
        <begin position="50"/>
        <end position="68"/>
    </location>
</feature>
<dbReference type="GO" id="GO:0003847">
    <property type="term" value="F:1-alkyl-2-acetylglycerophosphocholine esterase activity"/>
    <property type="evidence" value="ECO:0007669"/>
    <property type="project" value="TreeGrafter"/>
</dbReference>
<keyword evidence="5" id="KW-0472">Membrane</keyword>
<sequence>MTPLDTTALGGVLLAAVVGWRWPRLALPAAVSAVGLLGLQALAAARWQYVPAYVAAAVLLSTNAIRSARGGGAEADRGSGALAAIAVPLALVTLVAGTALPVLSLSAPTGVGTTSYTLLDDSRTHPSGPAGVPRALPVQVWYPTEATDGPRNPVTRRPAEFADVAGGFLGLPPLLLRHLGLARTAAIVDEPLPTQPLPVVVSIHGWGGFRAAQAQLLESLAADGHLVIAMDHAYGALASQPVDGGEIIGIDPDLLPDGAPYDVYDRASTELERLFRDDVLALVADLAAGGGPSGEGAGADVLAAADLDRLVIQGHSTGGGAAIWACAELGVPVCDGVIGHDPWVEPLPPEVRRAGLDVPLVSLRSEPWVGDDNDAVLVDVHAATDRAVGLAIPGTLHRDVTVLPLLTPLSSQLGLSGARDPAETHRLTEAITSAGLAWMLGTGSGRVDLLTDPPPRRRRLRTPVRPARCRSAPRPAPGLDRWRRLPAGGRRTRS</sequence>
<feature type="region of interest" description="Disordered" evidence="4">
    <location>
        <begin position="444"/>
        <end position="494"/>
    </location>
</feature>
<dbReference type="Proteomes" id="UP000264006">
    <property type="component" value="Chromosome"/>
</dbReference>
<organism evidence="6 7">
    <name type="scientific">Euzebya pacifica</name>
    <dbReference type="NCBI Taxonomy" id="1608957"/>
    <lineage>
        <taxon>Bacteria</taxon>
        <taxon>Bacillati</taxon>
        <taxon>Actinomycetota</taxon>
        <taxon>Nitriliruptoria</taxon>
        <taxon>Euzebyales</taxon>
    </lineage>
</organism>
<evidence type="ECO:0000256" key="1">
    <source>
        <dbReference type="ARBA" id="ARBA00022801"/>
    </source>
</evidence>
<dbReference type="Gene3D" id="3.40.50.1820">
    <property type="entry name" value="alpha/beta hydrolase"/>
    <property type="match status" value="1"/>
</dbReference>
<dbReference type="InterPro" id="IPR029058">
    <property type="entry name" value="AB_hydrolase_fold"/>
</dbReference>
<keyword evidence="3" id="KW-0443">Lipid metabolism</keyword>
<dbReference type="SUPFAM" id="SSF53474">
    <property type="entry name" value="alpha/beta-Hydrolases"/>
    <property type="match status" value="1"/>
</dbReference>